<feature type="domain" description="Nucleotide modification associated" evidence="2">
    <location>
        <begin position="2"/>
        <end position="173"/>
    </location>
</feature>
<sequence>MRLFRYILAHDTGRAPCVDNNLVTLATCKPIIRRGAHVGDWVAGFMPRPHERGELVYAGRVAEVVEWSEYTDRFPDRIDAVYSVADDGAVERLDPGYHDNADARRKDLSAPILLLDKGCSWYFGGSPISLPWELQHLAAAGRGHRVSGATADDIETFEKWLRDGSQPGVHHAPRNPDRRFVVPKPRVTK</sequence>
<name>A0A1G9JLF5_9RHOB</name>
<feature type="region of interest" description="Disordered" evidence="1">
    <location>
        <begin position="165"/>
        <end position="189"/>
    </location>
</feature>
<dbReference type="RefSeq" id="WP_170844736.1">
    <property type="nucleotide sequence ID" value="NZ_FNEK01000082.1"/>
</dbReference>
<gene>
    <name evidence="3" type="ORF">SAMN04488026_10823</name>
</gene>
<dbReference type="InterPro" id="IPR041180">
    <property type="entry name" value="Nmad2"/>
</dbReference>
<accession>A0A1G9JLF5</accession>
<dbReference type="Pfam" id="PF18753">
    <property type="entry name" value="Nmad2"/>
    <property type="match status" value="1"/>
</dbReference>
<evidence type="ECO:0000313" key="3">
    <source>
        <dbReference type="EMBL" id="SDL38065.1"/>
    </source>
</evidence>
<reference evidence="3 4" key="1">
    <citation type="submission" date="2016-10" db="EMBL/GenBank/DDBJ databases">
        <authorList>
            <person name="de Groot N.N."/>
        </authorList>
    </citation>
    <scope>NUCLEOTIDE SEQUENCE [LARGE SCALE GENOMIC DNA]</scope>
    <source>
        <strain evidence="3 4">DSM 25294</strain>
    </source>
</reference>
<keyword evidence="4" id="KW-1185">Reference proteome</keyword>
<dbReference type="EMBL" id="FNEK01000082">
    <property type="protein sequence ID" value="SDL38065.1"/>
    <property type="molecule type" value="Genomic_DNA"/>
</dbReference>
<dbReference type="Proteomes" id="UP000199382">
    <property type="component" value="Unassembled WGS sequence"/>
</dbReference>
<evidence type="ECO:0000313" key="4">
    <source>
        <dbReference type="Proteomes" id="UP000199382"/>
    </source>
</evidence>
<protein>
    <recommendedName>
        <fullName evidence="2">Nucleotide modification associated domain-containing protein</fullName>
    </recommendedName>
</protein>
<dbReference type="AlphaFoldDB" id="A0A1G9JLF5"/>
<evidence type="ECO:0000256" key="1">
    <source>
        <dbReference type="SAM" id="MobiDB-lite"/>
    </source>
</evidence>
<proteinExistence type="predicted"/>
<evidence type="ECO:0000259" key="2">
    <source>
        <dbReference type="Pfam" id="PF18753"/>
    </source>
</evidence>
<organism evidence="3 4">
    <name type="scientific">Aliiruegeria lutimaris</name>
    <dbReference type="NCBI Taxonomy" id="571298"/>
    <lineage>
        <taxon>Bacteria</taxon>
        <taxon>Pseudomonadati</taxon>
        <taxon>Pseudomonadota</taxon>
        <taxon>Alphaproteobacteria</taxon>
        <taxon>Rhodobacterales</taxon>
        <taxon>Roseobacteraceae</taxon>
        <taxon>Aliiruegeria</taxon>
    </lineage>
</organism>